<keyword evidence="2" id="KW-0479">Metal-binding</keyword>
<keyword evidence="7" id="KW-1185">Reference proteome</keyword>
<dbReference type="InterPro" id="IPR036864">
    <property type="entry name" value="Zn2-C6_fun-type_DNA-bd_sf"/>
</dbReference>
<accession>A0A6G1KAA5</accession>
<evidence type="ECO:0000259" key="5">
    <source>
        <dbReference type="PROSITE" id="PS50048"/>
    </source>
</evidence>
<dbReference type="PANTHER" id="PTHR31001:SF49">
    <property type="entry name" value="ZN(II)2CYS6 TRANSCRIPTION FACTOR (EUROFUNG)"/>
    <property type="match status" value="1"/>
</dbReference>
<evidence type="ECO:0000313" key="6">
    <source>
        <dbReference type="EMBL" id="KAF2709371.1"/>
    </source>
</evidence>
<dbReference type="SMART" id="SM00906">
    <property type="entry name" value="Fungal_trans"/>
    <property type="match status" value="1"/>
</dbReference>
<dbReference type="Pfam" id="PF04082">
    <property type="entry name" value="Fungal_trans"/>
    <property type="match status" value="1"/>
</dbReference>
<dbReference type="GO" id="GO:0000981">
    <property type="term" value="F:DNA-binding transcription factor activity, RNA polymerase II-specific"/>
    <property type="evidence" value="ECO:0007669"/>
    <property type="project" value="InterPro"/>
</dbReference>
<dbReference type="GO" id="GO:0006351">
    <property type="term" value="P:DNA-templated transcription"/>
    <property type="evidence" value="ECO:0007669"/>
    <property type="project" value="InterPro"/>
</dbReference>
<dbReference type="PROSITE" id="PS00463">
    <property type="entry name" value="ZN2_CY6_FUNGAL_1"/>
    <property type="match status" value="1"/>
</dbReference>
<dbReference type="SMART" id="SM00066">
    <property type="entry name" value="GAL4"/>
    <property type="match status" value="1"/>
</dbReference>
<dbReference type="AlphaFoldDB" id="A0A6G1KAA5"/>
<evidence type="ECO:0000256" key="1">
    <source>
        <dbReference type="ARBA" id="ARBA00004123"/>
    </source>
</evidence>
<dbReference type="GO" id="GO:0005634">
    <property type="term" value="C:nucleus"/>
    <property type="evidence" value="ECO:0007669"/>
    <property type="project" value="UniProtKB-SubCell"/>
</dbReference>
<dbReference type="InterPro" id="IPR001138">
    <property type="entry name" value="Zn2Cys6_DnaBD"/>
</dbReference>
<reference evidence="6" key="1">
    <citation type="journal article" date="2020" name="Stud. Mycol.">
        <title>101 Dothideomycetes genomes: a test case for predicting lifestyles and emergence of pathogens.</title>
        <authorList>
            <person name="Haridas S."/>
            <person name="Albert R."/>
            <person name="Binder M."/>
            <person name="Bloem J."/>
            <person name="Labutti K."/>
            <person name="Salamov A."/>
            <person name="Andreopoulos B."/>
            <person name="Baker S."/>
            <person name="Barry K."/>
            <person name="Bills G."/>
            <person name="Bluhm B."/>
            <person name="Cannon C."/>
            <person name="Castanera R."/>
            <person name="Culley D."/>
            <person name="Daum C."/>
            <person name="Ezra D."/>
            <person name="Gonzalez J."/>
            <person name="Henrissat B."/>
            <person name="Kuo A."/>
            <person name="Liang C."/>
            <person name="Lipzen A."/>
            <person name="Lutzoni F."/>
            <person name="Magnuson J."/>
            <person name="Mondo S."/>
            <person name="Nolan M."/>
            <person name="Ohm R."/>
            <person name="Pangilinan J."/>
            <person name="Park H.-J."/>
            <person name="Ramirez L."/>
            <person name="Alfaro M."/>
            <person name="Sun H."/>
            <person name="Tritt A."/>
            <person name="Yoshinaga Y."/>
            <person name="Zwiers L.-H."/>
            <person name="Turgeon B."/>
            <person name="Goodwin S."/>
            <person name="Spatafora J."/>
            <person name="Crous P."/>
            <person name="Grigoriev I."/>
        </authorList>
    </citation>
    <scope>NUCLEOTIDE SEQUENCE</scope>
    <source>
        <strain evidence="6">CBS 279.74</strain>
    </source>
</reference>
<dbReference type="InterPro" id="IPR007219">
    <property type="entry name" value="XnlR_reg_dom"/>
</dbReference>
<dbReference type="PROSITE" id="PS50048">
    <property type="entry name" value="ZN2_CY6_FUNGAL_2"/>
    <property type="match status" value="1"/>
</dbReference>
<feature type="region of interest" description="Disordered" evidence="4">
    <location>
        <begin position="651"/>
        <end position="670"/>
    </location>
</feature>
<dbReference type="OrthoDB" id="4934715at2759"/>
<dbReference type="SUPFAM" id="SSF57701">
    <property type="entry name" value="Zn2/Cys6 DNA-binding domain"/>
    <property type="match status" value="1"/>
</dbReference>
<proteinExistence type="predicted"/>
<comment type="subcellular location">
    <subcellularLocation>
        <location evidence="1">Nucleus</location>
    </subcellularLocation>
</comment>
<dbReference type="CDD" id="cd00067">
    <property type="entry name" value="GAL4"/>
    <property type="match status" value="1"/>
</dbReference>
<evidence type="ECO:0000256" key="3">
    <source>
        <dbReference type="ARBA" id="ARBA00023242"/>
    </source>
</evidence>
<keyword evidence="3" id="KW-0539">Nucleus</keyword>
<dbReference type="PANTHER" id="PTHR31001">
    <property type="entry name" value="UNCHARACTERIZED TRANSCRIPTIONAL REGULATORY PROTEIN"/>
    <property type="match status" value="1"/>
</dbReference>
<evidence type="ECO:0000256" key="2">
    <source>
        <dbReference type="ARBA" id="ARBA00022723"/>
    </source>
</evidence>
<sequence length="732" mass="83683">MSTDAQTAPRVVPPSRRRDKPIVSCSLCRRRKLKCDRQQPCRTCADRGLSLSCSYSRQAPGPVHEQPKTNVHDRIDQLERLVTSLMETKHNESSVPAISSVIDSHEPRQYGSNDQSTDAEIPGTPDRVKVGNDTTTYTNSSHWTSILDGIAELKEHLEQIPTSPQPRNPTIDEISGPDIIFGSHKHATKKELLCAIPSRAEVDILLETYFETMHSAPSIIHKPTFLREYERFWERPFETPVMWLGLLFSMLSMATRIQVSLDEYTDVHSDPAETSVTLARIDFYREKLVQCLVLANYFKCPPYTIETLLQYFIAELFRSQDSQFGTWMIVGMVVRIAFRMGYHREPSKFSNITPFKAEMRRRIWSMVVQLDLMSSSQVGLPRMIQPHMYDTREPHNLIDEDLSEDMTKLPPSRPDAEGTTVLYANIRTRLLGVFARIMDLSNAPAQPAYCDIMQLDADLRTVYDNIPPLYRIDHIRYFDCSDSDVAMRKLYLRLNFLRAQLVLHRPYLLLGRTDTRYEYSRLVCLDAALESLKFQKILDEESRPGRLFWTAKWRLRSLLWRLSSLVAHDFLLATTVLCLDLDRDLVSPLFVSAENIAHREKFKTGPPTRAEIIESLSISYEIWMRASERSREAQKIIATVDLMLRKANASVSSPATNPGPSTGHNDFPKIGQQFNGDLAPSSFVFSGIDDPQFVLPFFESDISMDFGDTFDWGGLETNLAMPSYEQPLPYLG</sequence>
<dbReference type="Pfam" id="PF00172">
    <property type="entry name" value="Zn_clus"/>
    <property type="match status" value="1"/>
</dbReference>
<feature type="domain" description="Zn(2)-C6 fungal-type" evidence="5">
    <location>
        <begin position="24"/>
        <end position="55"/>
    </location>
</feature>
<dbReference type="Proteomes" id="UP000799428">
    <property type="component" value="Unassembled WGS sequence"/>
</dbReference>
<evidence type="ECO:0000313" key="7">
    <source>
        <dbReference type="Proteomes" id="UP000799428"/>
    </source>
</evidence>
<dbReference type="InterPro" id="IPR050613">
    <property type="entry name" value="Sec_Metabolite_Reg"/>
</dbReference>
<dbReference type="Gene3D" id="4.10.240.10">
    <property type="entry name" value="Zn(2)-C6 fungal-type DNA-binding domain"/>
    <property type="match status" value="1"/>
</dbReference>
<dbReference type="CDD" id="cd12148">
    <property type="entry name" value="fungal_TF_MHR"/>
    <property type="match status" value="1"/>
</dbReference>
<dbReference type="GO" id="GO:0003677">
    <property type="term" value="F:DNA binding"/>
    <property type="evidence" value="ECO:0007669"/>
    <property type="project" value="InterPro"/>
</dbReference>
<gene>
    <name evidence="6" type="ORF">K504DRAFT_502100</name>
</gene>
<organism evidence="6 7">
    <name type="scientific">Pleomassaria siparia CBS 279.74</name>
    <dbReference type="NCBI Taxonomy" id="1314801"/>
    <lineage>
        <taxon>Eukaryota</taxon>
        <taxon>Fungi</taxon>
        <taxon>Dikarya</taxon>
        <taxon>Ascomycota</taxon>
        <taxon>Pezizomycotina</taxon>
        <taxon>Dothideomycetes</taxon>
        <taxon>Pleosporomycetidae</taxon>
        <taxon>Pleosporales</taxon>
        <taxon>Pleomassariaceae</taxon>
        <taxon>Pleomassaria</taxon>
    </lineage>
</organism>
<feature type="compositionally biased region" description="Polar residues" evidence="4">
    <location>
        <begin position="651"/>
        <end position="664"/>
    </location>
</feature>
<name>A0A6G1KAA5_9PLEO</name>
<feature type="region of interest" description="Disordered" evidence="4">
    <location>
        <begin position="89"/>
        <end position="135"/>
    </location>
</feature>
<evidence type="ECO:0000256" key="4">
    <source>
        <dbReference type="SAM" id="MobiDB-lite"/>
    </source>
</evidence>
<dbReference type="GO" id="GO:0008270">
    <property type="term" value="F:zinc ion binding"/>
    <property type="evidence" value="ECO:0007669"/>
    <property type="project" value="InterPro"/>
</dbReference>
<dbReference type="EMBL" id="MU005770">
    <property type="protein sequence ID" value="KAF2709371.1"/>
    <property type="molecule type" value="Genomic_DNA"/>
</dbReference>
<protein>
    <recommendedName>
        <fullName evidence="5">Zn(2)-C6 fungal-type domain-containing protein</fullName>
    </recommendedName>
</protein>